<protein>
    <submittedName>
        <fullName evidence="4">ParB family protein</fullName>
    </submittedName>
</protein>
<dbReference type="PANTHER" id="PTHR33375:SF1">
    <property type="entry name" value="CHROMOSOME-PARTITIONING PROTEIN PARB-RELATED"/>
    <property type="match status" value="1"/>
</dbReference>
<evidence type="ECO:0000313" key="4">
    <source>
        <dbReference type="EMBL" id="AFZ10663.1"/>
    </source>
</evidence>
<organism evidence="4 5">
    <name type="scientific">Phormidium nigroviride PCC 7112</name>
    <dbReference type="NCBI Taxonomy" id="179408"/>
    <lineage>
        <taxon>Bacteria</taxon>
        <taxon>Bacillati</taxon>
        <taxon>Cyanobacteriota</taxon>
        <taxon>Cyanophyceae</taxon>
        <taxon>Oscillatoriophycideae</taxon>
        <taxon>Oscillatoriales</taxon>
        <taxon>Oscillatoriaceae</taxon>
        <taxon>Phormidium</taxon>
    </lineage>
</organism>
<dbReference type="RefSeq" id="WP_015179641.1">
    <property type="nucleotide sequence ID" value="NC_019730.1"/>
</dbReference>
<dbReference type="Proteomes" id="UP000010478">
    <property type="component" value="Plasmid pOSC7112.02"/>
</dbReference>
<dbReference type="GO" id="GO:0003677">
    <property type="term" value="F:DNA binding"/>
    <property type="evidence" value="ECO:0007669"/>
    <property type="project" value="InterPro"/>
</dbReference>
<dbReference type="EMBL" id="CP003616">
    <property type="protein sequence ID" value="AFZ10663.1"/>
    <property type="molecule type" value="Genomic_DNA"/>
</dbReference>
<evidence type="ECO:0000313" key="5">
    <source>
        <dbReference type="Proteomes" id="UP000010478"/>
    </source>
</evidence>
<keyword evidence="2" id="KW-0175">Coiled coil</keyword>
<dbReference type="Gene3D" id="1.10.10.2830">
    <property type="match status" value="1"/>
</dbReference>
<sequence length="381" mass="42194">MATRKAPDLGNYFSSAKQSMHLSEAESEIQELKAEIEELRKSGSTELENPLAALREQLESASGILSISLDRIVPNPEQPRQTFLPESIESMSRSLASDGQLQPIILIQRGDLVIFDGERRWRSAKKLGWQTLQAVIIPEPASLHRKALLTSLHREDLNPLDKAEAIVRELSENTGLEAATIPRILSTVVRRLNAQKRMNLVSELVTVAPDEQQQGLAAVGLDEQELAVLRTLLDLQLNPASIDANIFPMLSLADDLKTAIRQLGLKGVHAMALSKLSAKNLVLPEEEAQPIRVQATDRVIAEKLSVTQTRKLVQEIINSNLDDFPGAARQFKQVKLAAGNLKKLSPQVLEQAEVDQLVELQEVLRQKLAEIEAVLKQNTEK</sequence>
<dbReference type="GO" id="GO:0005694">
    <property type="term" value="C:chromosome"/>
    <property type="evidence" value="ECO:0007669"/>
    <property type="project" value="TreeGrafter"/>
</dbReference>
<dbReference type="Pfam" id="PF02195">
    <property type="entry name" value="ParB_N"/>
    <property type="match status" value="1"/>
</dbReference>
<dbReference type="InterPro" id="IPR050336">
    <property type="entry name" value="Chromosome_partition/occlusion"/>
</dbReference>
<dbReference type="PATRIC" id="fig|179408.3.peg.7807"/>
<dbReference type="InterPro" id="IPR004437">
    <property type="entry name" value="ParB/RepB/Spo0J"/>
</dbReference>
<feature type="coiled-coil region" evidence="2">
    <location>
        <begin position="15"/>
        <end position="49"/>
    </location>
</feature>
<dbReference type="Gene3D" id="3.90.1530.10">
    <property type="entry name" value="Conserved hypothetical protein from pyrococcus furiosus pfu- 392566-001, ParB domain"/>
    <property type="match status" value="1"/>
</dbReference>
<dbReference type="KEGG" id="oni:Osc7112_6523"/>
<keyword evidence="5" id="KW-1185">Reference proteome</keyword>
<feature type="domain" description="ParB-like N-terminal" evidence="3">
    <location>
        <begin position="65"/>
        <end position="153"/>
    </location>
</feature>
<dbReference type="OrthoDB" id="525900at2"/>
<accession>K9VRE8</accession>
<dbReference type="HOGENOM" id="CLU_059892_0_0_3"/>
<feature type="coiled-coil region" evidence="2">
    <location>
        <begin position="354"/>
        <end position="381"/>
    </location>
</feature>
<keyword evidence="4" id="KW-0614">Plasmid</keyword>
<geneLocation type="plasmid" evidence="4 5">
    <name>pOSC7112.02</name>
</geneLocation>
<evidence type="ECO:0000256" key="1">
    <source>
        <dbReference type="ARBA" id="ARBA00006295"/>
    </source>
</evidence>
<reference evidence="4 5" key="1">
    <citation type="submission" date="2012-05" db="EMBL/GenBank/DDBJ databases">
        <title>Finished plasmid 2 of genome of Oscillatoria sp. PCC 7112.</title>
        <authorList>
            <consortium name="US DOE Joint Genome Institute"/>
            <person name="Gugger M."/>
            <person name="Coursin T."/>
            <person name="Rippka R."/>
            <person name="Tandeau De Marsac N."/>
            <person name="Huntemann M."/>
            <person name="Wei C.-L."/>
            <person name="Han J."/>
            <person name="Detter J.C."/>
            <person name="Han C."/>
            <person name="Tapia R."/>
            <person name="Davenport K."/>
            <person name="Daligault H."/>
            <person name="Erkkila T."/>
            <person name="Gu W."/>
            <person name="Munk A.C.C."/>
            <person name="Teshima H."/>
            <person name="Xu Y."/>
            <person name="Chain P."/>
            <person name="Chen A."/>
            <person name="Krypides N."/>
            <person name="Mavromatis K."/>
            <person name="Markowitz V."/>
            <person name="Szeto E."/>
            <person name="Ivanova N."/>
            <person name="Mikhailova N."/>
            <person name="Ovchinnikova G."/>
            <person name="Pagani I."/>
            <person name="Pati A."/>
            <person name="Goodwin L."/>
            <person name="Peters L."/>
            <person name="Pitluck S."/>
            <person name="Woyke T."/>
            <person name="Kerfeld C."/>
        </authorList>
    </citation>
    <scope>NUCLEOTIDE SEQUENCE [LARGE SCALE GENOMIC DNA]</scope>
    <source>
        <strain evidence="4 5">PCC 7112</strain>
        <plasmid evidence="4 5">pOSC7112.02</plasmid>
    </source>
</reference>
<dbReference type="SMART" id="SM00470">
    <property type="entry name" value="ParB"/>
    <property type="match status" value="1"/>
</dbReference>
<evidence type="ECO:0000256" key="2">
    <source>
        <dbReference type="SAM" id="Coils"/>
    </source>
</evidence>
<dbReference type="AlphaFoldDB" id="K9VRE8"/>
<comment type="similarity">
    <text evidence="1">Belongs to the ParB family.</text>
</comment>
<name>K9VRE8_9CYAN</name>
<gene>
    <name evidence="4" type="ORF">Osc7112_6523</name>
</gene>
<evidence type="ECO:0000259" key="3">
    <source>
        <dbReference type="SMART" id="SM00470"/>
    </source>
</evidence>
<proteinExistence type="inferred from homology"/>
<dbReference type="PANTHER" id="PTHR33375">
    <property type="entry name" value="CHROMOSOME-PARTITIONING PROTEIN PARB-RELATED"/>
    <property type="match status" value="1"/>
</dbReference>
<dbReference type="SUPFAM" id="SSF110849">
    <property type="entry name" value="ParB/Sulfiredoxin"/>
    <property type="match status" value="1"/>
</dbReference>
<dbReference type="NCBIfam" id="TIGR00180">
    <property type="entry name" value="parB_part"/>
    <property type="match status" value="1"/>
</dbReference>
<dbReference type="GO" id="GO:0007059">
    <property type="term" value="P:chromosome segregation"/>
    <property type="evidence" value="ECO:0007669"/>
    <property type="project" value="TreeGrafter"/>
</dbReference>
<dbReference type="InterPro" id="IPR036086">
    <property type="entry name" value="ParB/Sulfiredoxin_sf"/>
</dbReference>
<dbReference type="InterPro" id="IPR003115">
    <property type="entry name" value="ParB_N"/>
</dbReference>